<evidence type="ECO:0000313" key="1">
    <source>
        <dbReference type="EMBL" id="OFJ51512.1"/>
    </source>
</evidence>
<dbReference type="AlphaFoldDB" id="A0A1E8PYV7"/>
<dbReference type="Gene3D" id="3.30.750.24">
    <property type="entry name" value="STAS domain"/>
    <property type="match status" value="1"/>
</dbReference>
<proteinExistence type="predicted"/>
<keyword evidence="2" id="KW-1185">Reference proteome</keyword>
<name>A0A1E8PYV7_9MYCO</name>
<evidence type="ECO:0000313" key="2">
    <source>
        <dbReference type="Proteomes" id="UP000178953"/>
    </source>
</evidence>
<sequence length="113" mass="11306">MADGTILLTVRGSAGPEEAAALASCIDMALVYAPGVLVVDVSRTDRFGRSCLDVLLRAGRRVTSTLAGTRLAVVCTDAAVLAAVAAEGAAFETYPAVAAALTPPVMIDGASVA</sequence>
<organism evidence="1 2">
    <name type="scientific">Mycolicibacterium grossiae</name>
    <dbReference type="NCBI Taxonomy" id="1552759"/>
    <lineage>
        <taxon>Bacteria</taxon>
        <taxon>Bacillati</taxon>
        <taxon>Actinomycetota</taxon>
        <taxon>Actinomycetes</taxon>
        <taxon>Mycobacteriales</taxon>
        <taxon>Mycobacteriaceae</taxon>
        <taxon>Mycolicibacterium</taxon>
    </lineage>
</organism>
<reference evidence="1 2" key="1">
    <citation type="submission" date="2016-09" db="EMBL/GenBank/DDBJ databases">
        <title>genome sequence of Mycobacterium sp. 739 SCH.</title>
        <authorList>
            <person name="Greninger A.L."/>
            <person name="Qin X."/>
            <person name="Jerome K."/>
            <person name="Vora S."/>
            <person name="Quinn K."/>
        </authorList>
    </citation>
    <scope>NUCLEOTIDE SEQUENCE [LARGE SCALE GENOMIC DNA]</scope>
    <source>
        <strain evidence="1 2">SCH</strain>
    </source>
</reference>
<protein>
    <recommendedName>
        <fullName evidence="3">STAS domain-containing protein</fullName>
    </recommendedName>
</protein>
<dbReference type="EMBL" id="MCHX01000064">
    <property type="protein sequence ID" value="OFJ51512.1"/>
    <property type="molecule type" value="Genomic_DNA"/>
</dbReference>
<comment type="caution">
    <text evidence="1">The sequence shown here is derived from an EMBL/GenBank/DDBJ whole genome shotgun (WGS) entry which is preliminary data.</text>
</comment>
<dbReference type="InterPro" id="IPR036513">
    <property type="entry name" value="STAS_dom_sf"/>
</dbReference>
<gene>
    <name evidence="1" type="ORF">BEL07_22450</name>
</gene>
<dbReference type="Proteomes" id="UP000178953">
    <property type="component" value="Unassembled WGS sequence"/>
</dbReference>
<accession>A0A1E8PYV7</accession>
<evidence type="ECO:0008006" key="3">
    <source>
        <dbReference type="Google" id="ProtNLM"/>
    </source>
</evidence>